<dbReference type="InterPro" id="IPR024432">
    <property type="entry name" value="Put_RecE_PDDEXK-like_dom"/>
</dbReference>
<dbReference type="Gene3D" id="3.90.320.10">
    <property type="match status" value="1"/>
</dbReference>
<dbReference type="EMBL" id="LABY01000398">
    <property type="protein sequence ID" value="KMO27273.1"/>
    <property type="molecule type" value="Genomic_DNA"/>
</dbReference>
<organism evidence="2 3">
    <name type="scientific">Methylobacterium variabile</name>
    <dbReference type="NCBI Taxonomy" id="298794"/>
    <lineage>
        <taxon>Bacteria</taxon>
        <taxon>Pseudomonadati</taxon>
        <taxon>Pseudomonadota</taxon>
        <taxon>Alphaproteobacteria</taxon>
        <taxon>Hyphomicrobiales</taxon>
        <taxon>Methylobacteriaceae</taxon>
        <taxon>Methylobacterium</taxon>
    </lineage>
</organism>
<evidence type="ECO:0000259" key="1">
    <source>
        <dbReference type="Pfam" id="PF12684"/>
    </source>
</evidence>
<dbReference type="Pfam" id="PF12684">
    <property type="entry name" value="DUF3799"/>
    <property type="match status" value="1"/>
</dbReference>
<dbReference type="InterPro" id="IPR011604">
    <property type="entry name" value="PDDEXK-like_dom_sf"/>
</dbReference>
<dbReference type="PATRIC" id="fig|298794.3.peg.5485"/>
<feature type="domain" description="Putative exodeoxyribonuclease 8 PDDEXK-like" evidence="1">
    <location>
        <begin position="57"/>
        <end position="255"/>
    </location>
</feature>
<protein>
    <recommendedName>
        <fullName evidence="1">Putative exodeoxyribonuclease 8 PDDEXK-like domain-containing protein</fullName>
    </recommendedName>
</protein>
<sequence>MRVISHHAGLVSGPGLYTMPAATYHADPSPAPSLSSGIARTLLDETPRHAFQKHPRLGGTAEDARSRKLDLGSVAHAILSGEGRDVVVVDADAYTTKAAREARDEAIEAGHTPVLRNDLRKAERMVGAVQARLARTPGAERAFLDGRAETALIWRDRLGVWGRAMLDWWGPDPTEIWDLKTTSGGLSDRAIASRIADGLDIQEHWYRRGLARLCPELAGRLRFRFVFVETAEPFECRIIELTGDQRWLGERKAVTAAVLFRRGLSTGEWPGYPAEIARVESPDWVARQWEARELSDPLLRDLGAELTLAHSPDQPDTEIAA</sequence>
<name>A0A0J6S157_9HYPH</name>
<evidence type="ECO:0000313" key="3">
    <source>
        <dbReference type="Proteomes" id="UP000035955"/>
    </source>
</evidence>
<dbReference type="RefSeq" id="WP_048448588.1">
    <property type="nucleotide sequence ID" value="NZ_LABY01000398.1"/>
</dbReference>
<proteinExistence type="predicted"/>
<dbReference type="AlphaFoldDB" id="A0A0J6S157"/>
<dbReference type="Proteomes" id="UP000035955">
    <property type="component" value="Unassembled WGS sequence"/>
</dbReference>
<keyword evidence="3" id="KW-1185">Reference proteome</keyword>
<gene>
    <name evidence="2" type="ORF">VQ02_33500</name>
</gene>
<reference evidence="2 3" key="1">
    <citation type="submission" date="2015-03" db="EMBL/GenBank/DDBJ databases">
        <title>Genome sequencing of Methylobacterium variabile DSM 16961.</title>
        <authorList>
            <person name="Chaudhry V."/>
            <person name="Patil P.B."/>
        </authorList>
    </citation>
    <scope>NUCLEOTIDE SEQUENCE [LARGE SCALE GENOMIC DNA]</scope>
    <source>
        <strain evidence="2 3">DSM 16961</strain>
    </source>
</reference>
<evidence type="ECO:0000313" key="2">
    <source>
        <dbReference type="EMBL" id="KMO27273.1"/>
    </source>
</evidence>
<comment type="caution">
    <text evidence="2">The sequence shown here is derived from an EMBL/GenBank/DDBJ whole genome shotgun (WGS) entry which is preliminary data.</text>
</comment>
<accession>A0A0J6S157</accession>